<gene>
    <name evidence="9" type="ORF">CW740_08480</name>
</gene>
<dbReference type="NCBIfam" id="TIGR04408">
    <property type="entry name" value="LptG_lptG"/>
    <property type="match status" value="1"/>
</dbReference>
<dbReference type="PANTHER" id="PTHR33529:SF2">
    <property type="entry name" value="LIPOPOLYSACCHARIDE EXPORT SYSTEM PERMEASE PROTEIN LPTG"/>
    <property type="match status" value="1"/>
</dbReference>
<evidence type="ECO:0000313" key="9">
    <source>
        <dbReference type="EMBL" id="AUD79277.1"/>
    </source>
</evidence>
<keyword evidence="4" id="KW-1003">Cell membrane</keyword>
<dbReference type="GO" id="GO:0043190">
    <property type="term" value="C:ATP-binding cassette (ABC) transporter complex"/>
    <property type="evidence" value="ECO:0007669"/>
    <property type="project" value="InterPro"/>
</dbReference>
<dbReference type="RefSeq" id="WP_106647099.1">
    <property type="nucleotide sequence ID" value="NZ_BMGO01000001.1"/>
</dbReference>
<dbReference type="OrthoDB" id="9776227at2"/>
<evidence type="ECO:0000256" key="4">
    <source>
        <dbReference type="ARBA" id="ARBA00022475"/>
    </source>
</evidence>
<accession>A0A2K9ACW0</accession>
<comment type="function">
    <text evidence="1">Part of the ABC transporter complex LptBFG involved in the translocation of lipopolysaccharide (LPS) from the inner membrane to the outer membrane.</text>
</comment>
<keyword evidence="7" id="KW-0472">Membrane</keyword>
<dbReference type="Pfam" id="PF03739">
    <property type="entry name" value="LptF_LptG"/>
    <property type="match status" value="1"/>
</dbReference>
<evidence type="ECO:0000256" key="5">
    <source>
        <dbReference type="ARBA" id="ARBA00022692"/>
    </source>
</evidence>
<dbReference type="Proteomes" id="UP000232693">
    <property type="component" value="Chromosome"/>
</dbReference>
<reference evidence="9 10" key="1">
    <citation type="submission" date="2017-12" db="EMBL/GenBank/DDBJ databases">
        <title>Kangiella profundi FT102 completed genome.</title>
        <authorList>
            <person name="Xu J."/>
            <person name="Wang J."/>
            <person name="Lu Y."/>
        </authorList>
    </citation>
    <scope>NUCLEOTIDE SEQUENCE [LARGE SCALE GENOMIC DNA]</scope>
    <source>
        <strain evidence="9 10">FT102</strain>
    </source>
</reference>
<evidence type="ECO:0000256" key="3">
    <source>
        <dbReference type="ARBA" id="ARBA00007725"/>
    </source>
</evidence>
<keyword evidence="5" id="KW-0812">Transmembrane</keyword>
<comment type="subcellular location">
    <subcellularLocation>
        <location evidence="2">Cell membrane</location>
        <topology evidence="2">Multi-pass membrane protein</topology>
    </subcellularLocation>
</comment>
<dbReference type="GO" id="GO:0055085">
    <property type="term" value="P:transmembrane transport"/>
    <property type="evidence" value="ECO:0007669"/>
    <property type="project" value="InterPro"/>
</dbReference>
<dbReference type="KEGG" id="kpd:CW740_08480"/>
<evidence type="ECO:0000313" key="10">
    <source>
        <dbReference type="Proteomes" id="UP000232693"/>
    </source>
</evidence>
<evidence type="ECO:0000256" key="2">
    <source>
        <dbReference type="ARBA" id="ARBA00004651"/>
    </source>
</evidence>
<proteinExistence type="inferred from homology"/>
<dbReference type="PANTHER" id="PTHR33529">
    <property type="entry name" value="SLR0882 PROTEIN-RELATED"/>
    <property type="match status" value="1"/>
</dbReference>
<comment type="similarity">
    <text evidence="3">Belongs to the LptF/LptG family.</text>
</comment>
<evidence type="ECO:0000256" key="6">
    <source>
        <dbReference type="ARBA" id="ARBA00022989"/>
    </source>
</evidence>
<protein>
    <submittedName>
        <fullName evidence="9">LPS export ABC transporter permease LptG</fullName>
    </submittedName>
</protein>
<evidence type="ECO:0000256" key="1">
    <source>
        <dbReference type="ARBA" id="ARBA00002265"/>
    </source>
</evidence>
<comment type="subunit">
    <text evidence="8">Component of the lipopolysaccharide transport and assembly complex. The LptBFG transporter is composed of two ATP-binding proteins (LptB) and two transmembrane proteins (LptF and LptG).</text>
</comment>
<sequence length="354" mass="39087">MNILRFYIGKTILATSIMTLIVLAVIRVLFTLIDESGDFGKGSYQFVDGLSYSLLLAPQYIYEFFPMAILIGSIAGLGLLASRSELTVMRAAGKTTMQIVGSALSYGLILIAFAIFLGEYVSPKTTRMAEDIRNRAILGDQLVKGEQGVWVKDGGKMVHVKDVIGNERMEGVSIYQFDQSQTLESVIHASSALLDNNVWQLKNGYKSIITQDGIERQRFDALEWQTNIEMENLSVLSDDPETLDIVSLYNYRQYLANNGLETQSYDLAFWRKLIQPISTAIMIILAASFVFGPMRSVSMGARVLVGVLTGMAYFFAVRTFGPVSLVFGMPAIFGAILPPAIFAAGAWYLLRRAG</sequence>
<name>A0A2K9ACW0_9GAMM</name>
<dbReference type="GO" id="GO:0015920">
    <property type="term" value="P:lipopolysaccharide transport"/>
    <property type="evidence" value="ECO:0007669"/>
    <property type="project" value="TreeGrafter"/>
</dbReference>
<evidence type="ECO:0000256" key="7">
    <source>
        <dbReference type="ARBA" id="ARBA00023136"/>
    </source>
</evidence>
<dbReference type="AlphaFoldDB" id="A0A2K9ACW0"/>
<keyword evidence="6" id="KW-1133">Transmembrane helix</keyword>
<dbReference type="InterPro" id="IPR005495">
    <property type="entry name" value="LptG/LptF_permease"/>
</dbReference>
<organism evidence="9 10">
    <name type="scientific">Kangiella profundi</name>
    <dbReference type="NCBI Taxonomy" id="1561924"/>
    <lineage>
        <taxon>Bacteria</taxon>
        <taxon>Pseudomonadati</taxon>
        <taxon>Pseudomonadota</taxon>
        <taxon>Gammaproteobacteria</taxon>
        <taxon>Kangiellales</taxon>
        <taxon>Kangiellaceae</taxon>
        <taxon>Kangiella</taxon>
    </lineage>
</organism>
<evidence type="ECO:0000256" key="8">
    <source>
        <dbReference type="ARBA" id="ARBA00026081"/>
    </source>
</evidence>
<dbReference type="InterPro" id="IPR030923">
    <property type="entry name" value="LptG"/>
</dbReference>
<keyword evidence="10" id="KW-1185">Reference proteome</keyword>
<dbReference type="EMBL" id="CP025120">
    <property type="protein sequence ID" value="AUD79277.1"/>
    <property type="molecule type" value="Genomic_DNA"/>
</dbReference>